<dbReference type="CDD" id="cd01166">
    <property type="entry name" value="KdgK"/>
    <property type="match status" value="1"/>
</dbReference>
<organism evidence="5 6">
    <name type="scientific">Acidisoma silvae</name>
    <dbReference type="NCBI Taxonomy" id="2802396"/>
    <lineage>
        <taxon>Bacteria</taxon>
        <taxon>Pseudomonadati</taxon>
        <taxon>Pseudomonadota</taxon>
        <taxon>Alphaproteobacteria</taxon>
        <taxon>Acetobacterales</taxon>
        <taxon>Acidocellaceae</taxon>
        <taxon>Acidisoma</taxon>
    </lineage>
</organism>
<dbReference type="SUPFAM" id="SSF53613">
    <property type="entry name" value="Ribokinase-like"/>
    <property type="match status" value="1"/>
</dbReference>
<evidence type="ECO:0000256" key="1">
    <source>
        <dbReference type="ARBA" id="ARBA00010688"/>
    </source>
</evidence>
<dbReference type="EMBL" id="JAESVB010000003">
    <property type="protein sequence ID" value="MCB8875285.1"/>
    <property type="molecule type" value="Genomic_DNA"/>
</dbReference>
<evidence type="ECO:0000313" key="6">
    <source>
        <dbReference type="Proteomes" id="UP000708298"/>
    </source>
</evidence>
<dbReference type="Proteomes" id="UP000708298">
    <property type="component" value="Unassembled WGS sequence"/>
</dbReference>
<accession>A0A963YRW3</accession>
<dbReference type="GO" id="GO:0019698">
    <property type="term" value="P:D-galacturonate catabolic process"/>
    <property type="evidence" value="ECO:0007669"/>
    <property type="project" value="TreeGrafter"/>
</dbReference>
<evidence type="ECO:0000313" key="5">
    <source>
        <dbReference type="EMBL" id="MCB8875285.1"/>
    </source>
</evidence>
<dbReference type="InterPro" id="IPR029056">
    <property type="entry name" value="Ribokinase-like"/>
</dbReference>
<sequence length="311" mass="32234">MAAELLCIGEPMLEFNQQPPLPDGRVLYQQGFGGDTSNVVVSAARQGISTGYISAVGQDPAGEALLALWEAEGVDASHVKRSTAHPTGVYFVTHGASGHRFNYHRKGSAASFLTPADIPEKAIAEARILFASGISHAISDSACDAVFHAFTIARQNGVAIAYDTNYRPALWGPRRAAAVIHAAVGEADIAMPGLDDAIALTGLTDPDAVLDFYLGLGPGLVLLKMGAEGVYLGTPEGRKRIPPFPAAAVDATGAGDTFCGAVIARLLKGETPEDAAHYAAAAAAISTTGYGAIGPIPRAPEVWAAMAMRNR</sequence>
<comment type="caution">
    <text evidence="5">The sequence shown here is derived from an EMBL/GenBank/DDBJ whole genome shotgun (WGS) entry which is preliminary data.</text>
</comment>
<dbReference type="PANTHER" id="PTHR43085:SF15">
    <property type="entry name" value="2-DEHYDRO-3-DEOXYGLUCONOKINASE"/>
    <property type="match status" value="1"/>
</dbReference>
<dbReference type="InterPro" id="IPR011611">
    <property type="entry name" value="PfkB_dom"/>
</dbReference>
<dbReference type="AlphaFoldDB" id="A0A963YRW3"/>
<dbReference type="GO" id="GO:0005829">
    <property type="term" value="C:cytosol"/>
    <property type="evidence" value="ECO:0007669"/>
    <property type="project" value="TreeGrafter"/>
</dbReference>
<dbReference type="RefSeq" id="WP_227320949.1">
    <property type="nucleotide sequence ID" value="NZ_JAESVB010000003.1"/>
</dbReference>
<feature type="domain" description="Carbohydrate kinase PfkB" evidence="4">
    <location>
        <begin position="28"/>
        <end position="297"/>
    </location>
</feature>
<keyword evidence="2" id="KW-0808">Transferase</keyword>
<dbReference type="GO" id="GO:0006974">
    <property type="term" value="P:DNA damage response"/>
    <property type="evidence" value="ECO:0007669"/>
    <property type="project" value="TreeGrafter"/>
</dbReference>
<keyword evidence="6" id="KW-1185">Reference proteome</keyword>
<evidence type="ECO:0000256" key="3">
    <source>
        <dbReference type="ARBA" id="ARBA00022777"/>
    </source>
</evidence>
<name>A0A963YRW3_9PROT</name>
<dbReference type="InterPro" id="IPR050306">
    <property type="entry name" value="PfkB_Carbo_kinase"/>
</dbReference>
<comment type="similarity">
    <text evidence="1">Belongs to the carbohydrate kinase PfkB family.</text>
</comment>
<gene>
    <name evidence="5" type="ORF">ASILVAE211_08850</name>
</gene>
<evidence type="ECO:0000256" key="2">
    <source>
        <dbReference type="ARBA" id="ARBA00022679"/>
    </source>
</evidence>
<dbReference type="GO" id="GO:0042840">
    <property type="term" value="P:D-glucuronate catabolic process"/>
    <property type="evidence" value="ECO:0007669"/>
    <property type="project" value="TreeGrafter"/>
</dbReference>
<dbReference type="PANTHER" id="PTHR43085">
    <property type="entry name" value="HEXOKINASE FAMILY MEMBER"/>
    <property type="match status" value="1"/>
</dbReference>
<protein>
    <submittedName>
        <fullName evidence="5">Sugar kinase</fullName>
    </submittedName>
</protein>
<reference evidence="5" key="2">
    <citation type="submission" date="2021-01" db="EMBL/GenBank/DDBJ databases">
        <authorList>
            <person name="Mieszkin S."/>
            <person name="Pouder E."/>
            <person name="Alain K."/>
        </authorList>
    </citation>
    <scope>NUCLEOTIDE SEQUENCE</scope>
    <source>
        <strain evidence="5">HW T2.11</strain>
    </source>
</reference>
<reference evidence="5" key="1">
    <citation type="journal article" date="2021" name="Microorganisms">
        <title>Acidisoma silvae sp. nov. and Acidisomacellulosilytica sp. nov., Two Acidophilic Bacteria Isolated from Decaying Wood, Hydrolyzing Cellulose and Producing Poly-3-hydroxybutyrate.</title>
        <authorList>
            <person name="Mieszkin S."/>
            <person name="Pouder E."/>
            <person name="Uroz S."/>
            <person name="Simon-Colin C."/>
            <person name="Alain K."/>
        </authorList>
    </citation>
    <scope>NUCLEOTIDE SEQUENCE</scope>
    <source>
        <strain evidence="5">HW T2.11</strain>
    </source>
</reference>
<dbReference type="Gene3D" id="3.40.1190.20">
    <property type="match status" value="1"/>
</dbReference>
<dbReference type="Pfam" id="PF00294">
    <property type="entry name" value="PfkB"/>
    <property type="match status" value="1"/>
</dbReference>
<dbReference type="GO" id="GO:0008673">
    <property type="term" value="F:2-dehydro-3-deoxygluconokinase activity"/>
    <property type="evidence" value="ECO:0007669"/>
    <property type="project" value="TreeGrafter"/>
</dbReference>
<evidence type="ECO:0000259" key="4">
    <source>
        <dbReference type="Pfam" id="PF00294"/>
    </source>
</evidence>
<proteinExistence type="inferred from homology"/>
<keyword evidence="3 5" id="KW-0418">Kinase</keyword>